<feature type="domain" description="NodB homology" evidence="3">
    <location>
        <begin position="111"/>
        <end position="300"/>
    </location>
</feature>
<evidence type="ECO:0000256" key="1">
    <source>
        <dbReference type="SAM" id="MobiDB-lite"/>
    </source>
</evidence>
<reference evidence="4" key="1">
    <citation type="submission" date="2021-03" db="EMBL/GenBank/DDBJ databases">
        <title>Whole genome shotgun sequence of Actinoplanes consettensis NBRC 14913.</title>
        <authorList>
            <person name="Komaki H."/>
            <person name="Tamura T."/>
        </authorList>
    </citation>
    <scope>NUCLEOTIDE SEQUENCE</scope>
    <source>
        <strain evidence="4">NBRC 14913</strain>
    </source>
</reference>
<dbReference type="AlphaFoldDB" id="A0A919VQ30"/>
<dbReference type="CDD" id="cd10917">
    <property type="entry name" value="CE4_NodB_like_6s_7s"/>
    <property type="match status" value="1"/>
</dbReference>
<comment type="caution">
    <text evidence="4">The sequence shown here is derived from an EMBL/GenBank/DDBJ whole genome shotgun (WGS) entry which is preliminary data.</text>
</comment>
<feature type="compositionally biased region" description="Low complexity" evidence="1">
    <location>
        <begin position="30"/>
        <end position="96"/>
    </location>
</feature>
<evidence type="ECO:0000313" key="4">
    <source>
        <dbReference type="EMBL" id="GIM71470.1"/>
    </source>
</evidence>
<dbReference type="PANTHER" id="PTHR10587">
    <property type="entry name" value="GLYCOSYL TRANSFERASE-RELATED"/>
    <property type="match status" value="1"/>
</dbReference>
<accession>A0A919VQ30</accession>
<dbReference type="InterPro" id="IPR050248">
    <property type="entry name" value="Polysacc_deacetylase_ArnD"/>
</dbReference>
<dbReference type="PROSITE" id="PS51257">
    <property type="entry name" value="PROKAR_LIPOPROTEIN"/>
    <property type="match status" value="1"/>
</dbReference>
<organism evidence="4 5">
    <name type="scientific">Winogradskya consettensis</name>
    <dbReference type="NCBI Taxonomy" id="113560"/>
    <lineage>
        <taxon>Bacteria</taxon>
        <taxon>Bacillati</taxon>
        <taxon>Actinomycetota</taxon>
        <taxon>Actinomycetes</taxon>
        <taxon>Micromonosporales</taxon>
        <taxon>Micromonosporaceae</taxon>
        <taxon>Winogradskya</taxon>
    </lineage>
</organism>
<dbReference type="Gene3D" id="3.20.20.370">
    <property type="entry name" value="Glycoside hydrolase/deacetylase"/>
    <property type="match status" value="1"/>
</dbReference>
<name>A0A919VQ30_9ACTN</name>
<sequence length="305" mass="31529">MRNLKLMVTGLALAGLAGCGTAYAAASPSASWVAPSSSPTATSAATSAETSVPASPSSEAPSPEAPAAPSSEAPAAPSSEAPTPSSEAPSSSPAAAHHGGPANSLMKTGTKDVALTFDDGPDPVQTPALLDLLGEQGIKATFCLVGQQAAAHPDLVRRIVEEGHTLCNHSWNHSLTLGKGSPAAIRKDLQKTNDAIHAAVPDAEIKYMRAPGGNFTPALVKAASDLGMTSIYWDLDPRDWDHPAGETDATHTARVISTVKKHTTKGAIILSHDYGQPDTIKAYRTLIPWLKTRFTLIALPVDNAL</sequence>
<keyword evidence="2" id="KW-0732">Signal</keyword>
<feature type="signal peptide" evidence="2">
    <location>
        <begin position="1"/>
        <end position="24"/>
    </location>
</feature>
<dbReference type="InterPro" id="IPR011330">
    <property type="entry name" value="Glyco_hydro/deAcase_b/a-brl"/>
</dbReference>
<proteinExistence type="predicted"/>
<dbReference type="InterPro" id="IPR002509">
    <property type="entry name" value="NODB_dom"/>
</dbReference>
<dbReference type="GO" id="GO:0016810">
    <property type="term" value="F:hydrolase activity, acting on carbon-nitrogen (but not peptide) bonds"/>
    <property type="evidence" value="ECO:0007669"/>
    <property type="project" value="InterPro"/>
</dbReference>
<evidence type="ECO:0000313" key="5">
    <source>
        <dbReference type="Proteomes" id="UP000680865"/>
    </source>
</evidence>
<feature type="chain" id="PRO_5037000975" description="NodB homology domain-containing protein" evidence="2">
    <location>
        <begin position="25"/>
        <end position="305"/>
    </location>
</feature>
<dbReference type="SUPFAM" id="SSF88713">
    <property type="entry name" value="Glycoside hydrolase/deacetylase"/>
    <property type="match status" value="1"/>
</dbReference>
<dbReference type="PANTHER" id="PTHR10587:SF137">
    <property type="entry name" value="4-DEOXY-4-FORMAMIDO-L-ARABINOSE-PHOSPHOUNDECAPRENOL DEFORMYLASE ARND-RELATED"/>
    <property type="match status" value="1"/>
</dbReference>
<dbReference type="Proteomes" id="UP000680865">
    <property type="component" value="Unassembled WGS sequence"/>
</dbReference>
<dbReference type="Pfam" id="PF01522">
    <property type="entry name" value="Polysacc_deac_1"/>
    <property type="match status" value="1"/>
</dbReference>
<dbReference type="PROSITE" id="PS51677">
    <property type="entry name" value="NODB"/>
    <property type="match status" value="1"/>
</dbReference>
<dbReference type="RefSeq" id="WP_244875942.1">
    <property type="nucleotide sequence ID" value="NZ_BAAATW010000008.1"/>
</dbReference>
<evidence type="ECO:0000256" key="2">
    <source>
        <dbReference type="SAM" id="SignalP"/>
    </source>
</evidence>
<evidence type="ECO:0000259" key="3">
    <source>
        <dbReference type="PROSITE" id="PS51677"/>
    </source>
</evidence>
<dbReference type="EMBL" id="BOQP01000011">
    <property type="protein sequence ID" value="GIM71470.1"/>
    <property type="molecule type" value="Genomic_DNA"/>
</dbReference>
<dbReference type="GO" id="GO:0005975">
    <property type="term" value="P:carbohydrate metabolic process"/>
    <property type="evidence" value="ECO:0007669"/>
    <property type="project" value="InterPro"/>
</dbReference>
<protein>
    <recommendedName>
        <fullName evidence="3">NodB homology domain-containing protein</fullName>
    </recommendedName>
</protein>
<keyword evidence="5" id="KW-1185">Reference proteome</keyword>
<gene>
    <name evidence="4" type="ORF">Aco04nite_25390</name>
</gene>
<feature type="region of interest" description="Disordered" evidence="1">
    <location>
        <begin position="30"/>
        <end position="107"/>
    </location>
</feature>